<feature type="region of interest" description="Disordered" evidence="1">
    <location>
        <begin position="1"/>
        <end position="31"/>
    </location>
</feature>
<accession>A0ABN3EAI2</accession>
<evidence type="ECO:0000313" key="3">
    <source>
        <dbReference type="Proteomes" id="UP001500305"/>
    </source>
</evidence>
<evidence type="ECO:0000256" key="1">
    <source>
        <dbReference type="SAM" id="MobiDB-lite"/>
    </source>
</evidence>
<evidence type="ECO:0000313" key="2">
    <source>
        <dbReference type="EMBL" id="GAA2251912.1"/>
    </source>
</evidence>
<organism evidence="2 3">
    <name type="scientific">Kitasatospora cystarginea</name>
    <dbReference type="NCBI Taxonomy" id="58350"/>
    <lineage>
        <taxon>Bacteria</taxon>
        <taxon>Bacillati</taxon>
        <taxon>Actinomycetota</taxon>
        <taxon>Actinomycetes</taxon>
        <taxon>Kitasatosporales</taxon>
        <taxon>Streptomycetaceae</taxon>
        <taxon>Kitasatospora</taxon>
    </lineage>
</organism>
<gene>
    <name evidence="2" type="ORF">GCM10010430_38880</name>
</gene>
<name>A0ABN3EAI2_9ACTN</name>
<dbReference type="Proteomes" id="UP001500305">
    <property type="component" value="Unassembled WGS sequence"/>
</dbReference>
<feature type="compositionally biased region" description="Basic and acidic residues" evidence="1">
    <location>
        <begin position="77"/>
        <end position="95"/>
    </location>
</feature>
<dbReference type="EMBL" id="BAAATR010000016">
    <property type="protein sequence ID" value="GAA2251912.1"/>
    <property type="molecule type" value="Genomic_DNA"/>
</dbReference>
<comment type="caution">
    <text evidence="2">The sequence shown here is derived from an EMBL/GenBank/DDBJ whole genome shotgun (WGS) entry which is preliminary data.</text>
</comment>
<keyword evidence="3" id="KW-1185">Reference proteome</keyword>
<sequence>MAGTCRLYPNDGKITRRRESQSPGWARGAPERSRCFRCANGRSGPVGLGVRTVGPDEGRGGCGCFQGGPFGGLRPRPPGDRAEDPVSREEIASGE</sequence>
<reference evidence="2 3" key="1">
    <citation type="journal article" date="2019" name="Int. J. Syst. Evol. Microbiol.">
        <title>The Global Catalogue of Microorganisms (GCM) 10K type strain sequencing project: providing services to taxonomists for standard genome sequencing and annotation.</title>
        <authorList>
            <consortium name="The Broad Institute Genomics Platform"/>
            <consortium name="The Broad Institute Genome Sequencing Center for Infectious Disease"/>
            <person name="Wu L."/>
            <person name="Ma J."/>
        </authorList>
    </citation>
    <scope>NUCLEOTIDE SEQUENCE [LARGE SCALE GENOMIC DNA]</scope>
    <source>
        <strain evidence="2 3">JCM 7356</strain>
    </source>
</reference>
<proteinExistence type="predicted"/>
<feature type="region of interest" description="Disordered" evidence="1">
    <location>
        <begin position="66"/>
        <end position="95"/>
    </location>
</feature>
<protein>
    <submittedName>
        <fullName evidence="2">Uncharacterized protein</fullName>
    </submittedName>
</protein>